<dbReference type="RefSeq" id="WP_163493598.1">
    <property type="nucleotide sequence ID" value="NZ_CP048711.1"/>
</dbReference>
<name>A0A6C0TXI8_9GAMM</name>
<gene>
    <name evidence="1" type="ORF">G3T16_01930</name>
</gene>
<dbReference type="KEGG" id="kim:G3T16_01930"/>
<protein>
    <submittedName>
        <fullName evidence="1">Uncharacterized protein</fullName>
    </submittedName>
</protein>
<evidence type="ECO:0000313" key="1">
    <source>
        <dbReference type="EMBL" id="QIB64348.1"/>
    </source>
</evidence>
<dbReference type="Proteomes" id="UP000477680">
    <property type="component" value="Chromosome"/>
</dbReference>
<keyword evidence="2" id="KW-1185">Reference proteome</keyword>
<dbReference type="AlphaFoldDB" id="A0A6C0TXI8"/>
<reference evidence="1 2" key="1">
    <citation type="submission" date="2020-02" db="EMBL/GenBank/DDBJ databases">
        <title>Genome sequencing for Kineobactrum sp. M2.</title>
        <authorList>
            <person name="Park S.-J."/>
        </authorList>
    </citation>
    <scope>NUCLEOTIDE SEQUENCE [LARGE SCALE GENOMIC DNA]</scope>
    <source>
        <strain evidence="1 2">M2</strain>
    </source>
</reference>
<proteinExistence type="predicted"/>
<organism evidence="1 2">
    <name type="scientific">Kineobactrum salinum</name>
    <dbReference type="NCBI Taxonomy" id="2708301"/>
    <lineage>
        <taxon>Bacteria</taxon>
        <taxon>Pseudomonadati</taxon>
        <taxon>Pseudomonadota</taxon>
        <taxon>Gammaproteobacteria</taxon>
        <taxon>Cellvibrionales</taxon>
        <taxon>Halieaceae</taxon>
        <taxon>Kineobactrum</taxon>
    </lineage>
</organism>
<dbReference type="EMBL" id="CP048711">
    <property type="protein sequence ID" value="QIB64348.1"/>
    <property type="molecule type" value="Genomic_DNA"/>
</dbReference>
<accession>A0A6C0TXI8</accession>
<sequence>MSIRFLRRRRRSLSKLAWGLIPLALIVATLLLLRPSGSDDGSADISLVASYPDAELWAVNPGLRPGAAGQEFVAPNSARRNRVLQRLGQFRADYRQSAPFLTISHSAGSPARRQFARELAGVLAQHDLGAAGAGPAPAEAEREADIIVRAARRDQNIVRALLQALSPYYSAHVLLLFDESIRLDRLSLHIAGDPTFTREGLAIFPR</sequence>
<evidence type="ECO:0000313" key="2">
    <source>
        <dbReference type="Proteomes" id="UP000477680"/>
    </source>
</evidence>